<accession>A0A2M8J794</accession>
<dbReference type="PANTHER" id="PTHR43691">
    <property type="entry name" value="URIDINE PHOSPHORYLASE"/>
    <property type="match status" value="1"/>
</dbReference>
<dbReference type="EMBL" id="PGTB01000001">
    <property type="protein sequence ID" value="PJE38645.1"/>
    <property type="molecule type" value="Genomic_DNA"/>
</dbReference>
<dbReference type="GO" id="GO:0004850">
    <property type="term" value="F:uridine phosphorylase activity"/>
    <property type="evidence" value="ECO:0007669"/>
    <property type="project" value="UniProtKB-EC"/>
</dbReference>
<dbReference type="EC" id="2.4.2.3" evidence="1"/>
<dbReference type="InterPro" id="IPR035994">
    <property type="entry name" value="Nucleoside_phosphorylase_sf"/>
</dbReference>
<proteinExistence type="predicted"/>
<dbReference type="GO" id="GO:0005829">
    <property type="term" value="C:cytosol"/>
    <property type="evidence" value="ECO:0007669"/>
    <property type="project" value="TreeGrafter"/>
</dbReference>
<evidence type="ECO:0000256" key="1">
    <source>
        <dbReference type="ARBA" id="ARBA00011888"/>
    </source>
</evidence>
<dbReference type="OrthoDB" id="9782889at2"/>
<dbReference type="RefSeq" id="WP_100160774.1">
    <property type="nucleotide sequence ID" value="NZ_PGTB01000001.1"/>
</dbReference>
<dbReference type="GO" id="GO:0009116">
    <property type="term" value="P:nucleoside metabolic process"/>
    <property type="evidence" value="ECO:0007669"/>
    <property type="project" value="InterPro"/>
</dbReference>
<reference evidence="5 6" key="1">
    <citation type="journal article" date="2018" name="Int. J. Syst. Evol. Microbiol.">
        <title>Pseudooceanicola lipolyticus sp. nov., a marine alphaproteobacterium, reclassification of Oceanicola flagellatus as Pseudooceanicola flagellatus comb. nov. and emended description of the genus Pseudooceanicola.</title>
        <authorList>
            <person name="Huang M.-M."/>
            <person name="Guo L.-L."/>
            <person name="Wu Y.-H."/>
            <person name="Lai Q.-L."/>
            <person name="Shao Z.-Z."/>
            <person name="Wang C.-S."/>
            <person name="Wu M."/>
            <person name="Xu X.-W."/>
        </authorList>
    </citation>
    <scope>NUCLEOTIDE SEQUENCE [LARGE SCALE GENOMIC DNA]</scope>
    <source>
        <strain evidence="5 6">157</strain>
    </source>
</reference>
<evidence type="ECO:0000256" key="2">
    <source>
        <dbReference type="ARBA" id="ARBA00021980"/>
    </source>
</evidence>
<gene>
    <name evidence="5" type="ORF">CVM52_00520</name>
</gene>
<dbReference type="InterPro" id="IPR000845">
    <property type="entry name" value="Nucleoside_phosphorylase_d"/>
</dbReference>
<keyword evidence="6" id="KW-1185">Reference proteome</keyword>
<name>A0A2M8J794_9RHOB</name>
<sequence>MKKAWYAGHCADDLGDSAILVGDPDRVERIGAMLTDPVFLPVKRGLKTVTGRWNGKKVSIAAFGMGAPIATILLHEFADLGIARFVRIGTAMFFPPATGGAFLVSEAAIGFDGTSPAYGVPNGETVAADPALAARLSEAATAAGETPYTGLYATYDAFYRDMFGIDAKGNDRADRMRRSMAQRGVLAVDMETSALLAAGQDLSLSVATLCYGTVDALSQEKLGAEALESGERQLFRIALDAITH</sequence>
<comment type="catalytic activity">
    <reaction evidence="3">
        <text>uridine + phosphate = alpha-D-ribose 1-phosphate + uracil</text>
        <dbReference type="Rhea" id="RHEA:24388"/>
        <dbReference type="ChEBI" id="CHEBI:16704"/>
        <dbReference type="ChEBI" id="CHEBI:17568"/>
        <dbReference type="ChEBI" id="CHEBI:43474"/>
        <dbReference type="ChEBI" id="CHEBI:57720"/>
        <dbReference type="EC" id="2.4.2.3"/>
    </reaction>
</comment>
<evidence type="ECO:0000259" key="4">
    <source>
        <dbReference type="Pfam" id="PF01048"/>
    </source>
</evidence>
<dbReference type="Proteomes" id="UP000231553">
    <property type="component" value="Unassembled WGS sequence"/>
</dbReference>
<dbReference type="PANTHER" id="PTHR43691:SF11">
    <property type="entry name" value="FI09636P-RELATED"/>
    <property type="match status" value="1"/>
</dbReference>
<protein>
    <recommendedName>
        <fullName evidence="2">Uridine phosphorylase</fullName>
        <ecNumber evidence="1">2.4.2.3</ecNumber>
    </recommendedName>
</protein>
<feature type="domain" description="Nucleoside phosphorylase" evidence="4">
    <location>
        <begin position="18"/>
        <end position="212"/>
    </location>
</feature>
<organism evidence="5 6">
    <name type="scientific">Pseudooceanicola lipolyticus</name>
    <dbReference type="NCBI Taxonomy" id="2029104"/>
    <lineage>
        <taxon>Bacteria</taxon>
        <taxon>Pseudomonadati</taxon>
        <taxon>Pseudomonadota</taxon>
        <taxon>Alphaproteobacteria</taxon>
        <taxon>Rhodobacterales</taxon>
        <taxon>Paracoccaceae</taxon>
        <taxon>Pseudooceanicola</taxon>
    </lineage>
</organism>
<dbReference type="Pfam" id="PF01048">
    <property type="entry name" value="PNP_UDP_1"/>
    <property type="match status" value="1"/>
</dbReference>
<dbReference type="AlphaFoldDB" id="A0A2M8J794"/>
<dbReference type="SUPFAM" id="SSF53167">
    <property type="entry name" value="Purine and uridine phosphorylases"/>
    <property type="match status" value="1"/>
</dbReference>
<evidence type="ECO:0000256" key="3">
    <source>
        <dbReference type="ARBA" id="ARBA00048447"/>
    </source>
</evidence>
<comment type="caution">
    <text evidence="5">The sequence shown here is derived from an EMBL/GenBank/DDBJ whole genome shotgun (WGS) entry which is preliminary data.</text>
</comment>
<evidence type="ECO:0000313" key="6">
    <source>
        <dbReference type="Proteomes" id="UP000231553"/>
    </source>
</evidence>
<dbReference type="Gene3D" id="3.40.50.1580">
    <property type="entry name" value="Nucleoside phosphorylase domain"/>
    <property type="match status" value="1"/>
</dbReference>
<evidence type="ECO:0000313" key="5">
    <source>
        <dbReference type="EMBL" id="PJE38645.1"/>
    </source>
</evidence>